<name>A0A377TXT2_KLEPN</name>
<keyword evidence="2" id="KW-0808">Transferase</keyword>
<protein>
    <submittedName>
        <fullName evidence="2">Acyltransferase</fullName>
    </submittedName>
</protein>
<evidence type="ECO:0000313" key="2">
    <source>
        <dbReference type="EMBL" id="STS82800.1"/>
    </source>
</evidence>
<dbReference type="InterPro" id="IPR016181">
    <property type="entry name" value="Acyl_CoA_acyltransferase"/>
</dbReference>
<sequence>MVFIRAAEAEDIPSLQTLFLQLGYQTETAILAQRITAPQSMMSALVAETENAVCGVIVIILFYRYMRTVYGH</sequence>
<keyword evidence="1" id="KW-0812">Transmembrane</keyword>
<reference evidence="2 3" key="1">
    <citation type="submission" date="2018-06" db="EMBL/GenBank/DDBJ databases">
        <authorList>
            <consortium name="Pathogen Informatics"/>
            <person name="Doyle S."/>
        </authorList>
    </citation>
    <scope>NUCLEOTIDE SEQUENCE [LARGE SCALE GENOMIC DNA]</scope>
    <source>
        <strain evidence="2 3">NCTC9140</strain>
    </source>
</reference>
<keyword evidence="1" id="KW-0472">Membrane</keyword>
<dbReference type="SUPFAM" id="SSF55729">
    <property type="entry name" value="Acyl-CoA N-acyltransferases (Nat)"/>
    <property type="match status" value="1"/>
</dbReference>
<dbReference type="Proteomes" id="UP000254938">
    <property type="component" value="Unassembled WGS sequence"/>
</dbReference>
<dbReference type="AlphaFoldDB" id="A0A377TXT2"/>
<organism evidence="2 3">
    <name type="scientific">Klebsiella pneumoniae</name>
    <dbReference type="NCBI Taxonomy" id="573"/>
    <lineage>
        <taxon>Bacteria</taxon>
        <taxon>Pseudomonadati</taxon>
        <taxon>Pseudomonadota</taxon>
        <taxon>Gammaproteobacteria</taxon>
        <taxon>Enterobacterales</taxon>
        <taxon>Enterobacteriaceae</taxon>
        <taxon>Klebsiella/Raoultella group</taxon>
        <taxon>Klebsiella</taxon>
        <taxon>Klebsiella pneumoniae complex</taxon>
    </lineage>
</organism>
<accession>A0A377TXT2</accession>
<keyword evidence="1" id="KW-1133">Transmembrane helix</keyword>
<keyword evidence="2" id="KW-0012">Acyltransferase</keyword>
<feature type="transmembrane region" description="Helical" evidence="1">
    <location>
        <begin position="41"/>
        <end position="63"/>
    </location>
</feature>
<proteinExistence type="predicted"/>
<dbReference type="EMBL" id="UGKQ01000007">
    <property type="protein sequence ID" value="STS82800.1"/>
    <property type="molecule type" value="Genomic_DNA"/>
</dbReference>
<evidence type="ECO:0000313" key="3">
    <source>
        <dbReference type="Proteomes" id="UP000254938"/>
    </source>
</evidence>
<gene>
    <name evidence="2" type="ORF">NCTC9140_04551</name>
</gene>
<evidence type="ECO:0000256" key="1">
    <source>
        <dbReference type="SAM" id="Phobius"/>
    </source>
</evidence>
<dbReference type="GO" id="GO:0016746">
    <property type="term" value="F:acyltransferase activity"/>
    <property type="evidence" value="ECO:0007669"/>
    <property type="project" value="UniProtKB-KW"/>
</dbReference>